<evidence type="ECO:0000259" key="8">
    <source>
        <dbReference type="Pfam" id="PF24877"/>
    </source>
</evidence>
<dbReference type="PANTHER" id="PTHR43661:SF3">
    <property type="entry name" value="D-XYLONATE DEHYDRATASE YAGF-RELATED"/>
    <property type="match status" value="1"/>
</dbReference>
<dbReference type="SUPFAM" id="SSF143975">
    <property type="entry name" value="IlvD/EDD N-terminal domain-like"/>
    <property type="match status" value="1"/>
</dbReference>
<dbReference type="InterPro" id="IPR000581">
    <property type="entry name" value="ILV_EDD_N"/>
</dbReference>
<dbReference type="Pfam" id="PF00920">
    <property type="entry name" value="ILVD_EDD_N"/>
    <property type="match status" value="2"/>
</dbReference>
<dbReference type="Gene3D" id="3.50.30.80">
    <property type="entry name" value="IlvD/EDD C-terminal domain-like"/>
    <property type="match status" value="1"/>
</dbReference>
<keyword evidence="2" id="KW-0001">2Fe-2S</keyword>
<evidence type="ECO:0000256" key="4">
    <source>
        <dbReference type="ARBA" id="ARBA00023239"/>
    </source>
</evidence>
<dbReference type="InterPro" id="IPR056740">
    <property type="entry name" value="ILV_EDD_C"/>
</dbReference>
<dbReference type="Proteomes" id="UP000267430">
    <property type="component" value="Unassembled WGS sequence"/>
</dbReference>
<dbReference type="Pfam" id="PF24877">
    <property type="entry name" value="ILV_EDD_C"/>
    <property type="match status" value="1"/>
</dbReference>
<comment type="similarity">
    <text evidence="1">Belongs to the IlvD/Edd family.</text>
</comment>
<dbReference type="GO" id="GO:0051537">
    <property type="term" value="F:2 iron, 2 sulfur cluster binding"/>
    <property type="evidence" value="ECO:0007669"/>
    <property type="project" value="UniProtKB-KW"/>
</dbReference>
<keyword evidence="6" id="KW-0175">Coiled coil</keyword>
<dbReference type="InterPro" id="IPR042096">
    <property type="entry name" value="Dihydro-acid_dehy_C"/>
</dbReference>
<name>A0A433HFQ7_9BACI</name>
<comment type="caution">
    <text evidence="9">The sequence shown here is derived from an EMBL/GenBank/DDBJ whole genome shotgun (WGS) entry which is preliminary data.</text>
</comment>
<dbReference type="GO" id="GO:0005829">
    <property type="term" value="C:cytosol"/>
    <property type="evidence" value="ECO:0007669"/>
    <property type="project" value="TreeGrafter"/>
</dbReference>
<gene>
    <name evidence="9" type="ORF">ELQ35_17280</name>
</gene>
<evidence type="ECO:0000313" key="9">
    <source>
        <dbReference type="EMBL" id="RUQ27103.1"/>
    </source>
</evidence>
<dbReference type="EMBL" id="RYZZ01000030">
    <property type="protein sequence ID" value="RUQ27103.1"/>
    <property type="molecule type" value="Genomic_DNA"/>
</dbReference>
<dbReference type="InterPro" id="IPR037237">
    <property type="entry name" value="IlvD/EDD_N"/>
</dbReference>
<keyword evidence="5" id="KW-0028">Amino-acid biosynthesis</keyword>
<organism evidence="9 10">
    <name type="scientific">Peribacillus cavernae</name>
    <dbReference type="NCBI Taxonomy" id="1674310"/>
    <lineage>
        <taxon>Bacteria</taxon>
        <taxon>Bacillati</taxon>
        <taxon>Bacillota</taxon>
        <taxon>Bacilli</taxon>
        <taxon>Bacillales</taxon>
        <taxon>Bacillaceae</taxon>
        <taxon>Peribacillus</taxon>
    </lineage>
</organism>
<keyword evidence="2" id="KW-0479">Metal-binding</keyword>
<protein>
    <submittedName>
        <fullName evidence="9">Dihydroxy-acid dehydratase</fullName>
    </submittedName>
</protein>
<dbReference type="OrthoDB" id="9807077at2"/>
<feature type="domain" description="Dihydroxy-acid/6-phosphogluconate dehydratase N-terminal" evidence="7">
    <location>
        <begin position="245"/>
        <end position="436"/>
    </location>
</feature>
<evidence type="ECO:0000256" key="5">
    <source>
        <dbReference type="ARBA" id="ARBA00023304"/>
    </source>
</evidence>
<proteinExistence type="inferred from homology"/>
<dbReference type="GO" id="GO:0016836">
    <property type="term" value="F:hydro-lyase activity"/>
    <property type="evidence" value="ECO:0007669"/>
    <property type="project" value="TreeGrafter"/>
</dbReference>
<dbReference type="SUPFAM" id="SSF52016">
    <property type="entry name" value="LeuD/IlvD-like"/>
    <property type="match status" value="1"/>
</dbReference>
<evidence type="ECO:0000256" key="3">
    <source>
        <dbReference type="ARBA" id="ARBA00023014"/>
    </source>
</evidence>
<keyword evidence="4" id="KW-0456">Lyase</keyword>
<evidence type="ECO:0000256" key="6">
    <source>
        <dbReference type="SAM" id="Coils"/>
    </source>
</evidence>
<evidence type="ECO:0000259" key="7">
    <source>
        <dbReference type="Pfam" id="PF00920"/>
    </source>
</evidence>
<dbReference type="AlphaFoldDB" id="A0A433HFQ7"/>
<accession>A0A433HFQ7</accession>
<keyword evidence="2" id="KW-0408">Iron</keyword>
<sequence length="735" mass="81338">MMNRLYPNINSDINPYRDNVQGKANEPITVAGLLDRAKLTLGTTYEGEKPDWTLENIYLRLENNAPRIAIIGGSADHPAHIMDFQTSARAAIRIWQNGGVPFYFSTPVMCDGTAQSNQGMSYSLQSRNAVAQMIVNQLEAHSYHGAFVIQGCDKQPLGVVSGLAHLDRLRRNRGEAPFFATFAPAHVLEGGSIPEDVVVELEGFARKAEKEGAADIAIDLRDTMAYILQCSSNTAFQGVFERAFERGLLTKEKHKYFEMRLAVATCDGQGGVCAFNGTGNSSRHLVAGLGLVHPALELLTDPPTQRQINAALDSLAEMINMEEYGVSNIVATNIRNGIRIHSASGGSTNLMIHIVAGMLYAGYKFSLWELDEIHHSHPIPDLFNYSLTEGRDIYELAMQCCSGNSRGMETLFHELMENGVPMDVEAHTVAAKTWKERLEITQSLQASNVKENSVILSTPRRPFSGVDVLRGNFFESAVVKISGMSTPQLSQFDKKLAFVLYYENEDDANRSLLDPDTLTQIREHKLFRHDILLEVLKFNSASAWDNLKDKEYGELFDTMTEEGILKIAVIIAGQGPVAFGMPEMFTPMQHINASRTLKKLATIISDGRYSGVTYGAAIGHMTPEAFEGGGIGYLKTGDLLYLGLSDRRIEFVNTEKLSQGKIVYEFSEVIKNERKDLMQERKQKMNARQKLVAASNRMHGHTDAANGVVPLAVYHDAELDYRSDVIQSGKSTVSH</sequence>
<feature type="domain" description="Dihydroxy-acid/6-phosphogluconate dehydratase C-terminal" evidence="8">
    <location>
        <begin position="568"/>
        <end position="661"/>
    </location>
</feature>
<evidence type="ECO:0000313" key="10">
    <source>
        <dbReference type="Proteomes" id="UP000267430"/>
    </source>
</evidence>
<feature type="coiled-coil region" evidence="6">
    <location>
        <begin position="670"/>
        <end position="697"/>
    </location>
</feature>
<feature type="domain" description="Dihydroxy-acid/6-phosphogluconate dehydratase N-terminal" evidence="7">
    <location>
        <begin position="77"/>
        <end position="167"/>
    </location>
</feature>
<dbReference type="GO" id="GO:0009082">
    <property type="term" value="P:branched-chain amino acid biosynthetic process"/>
    <property type="evidence" value="ECO:0007669"/>
    <property type="project" value="UniProtKB-KW"/>
</dbReference>
<evidence type="ECO:0000256" key="2">
    <source>
        <dbReference type="ARBA" id="ARBA00022714"/>
    </source>
</evidence>
<keyword evidence="5" id="KW-0100">Branched-chain amino acid biosynthesis</keyword>
<dbReference type="PANTHER" id="PTHR43661">
    <property type="entry name" value="D-XYLONATE DEHYDRATASE"/>
    <property type="match status" value="1"/>
</dbReference>
<keyword evidence="10" id="KW-1185">Reference proteome</keyword>
<reference evidence="9 10" key="1">
    <citation type="submission" date="2018-12" db="EMBL/GenBank/DDBJ databases">
        <title>Bacillus chawlae sp. nov., Bacillus glennii sp. nov., and Bacillus saganii sp. nov. Isolated from the Vehicle Assembly Building at Kennedy Space Center where the Viking Spacecraft were Assembled.</title>
        <authorList>
            <person name="Seuylemezian A."/>
            <person name="Vaishampayan P."/>
        </authorList>
    </citation>
    <scope>NUCLEOTIDE SEQUENCE [LARGE SCALE GENOMIC DNA]</scope>
    <source>
        <strain evidence="9 10">L5</strain>
    </source>
</reference>
<evidence type="ECO:0000256" key="1">
    <source>
        <dbReference type="ARBA" id="ARBA00006486"/>
    </source>
</evidence>
<keyword evidence="3" id="KW-0411">Iron-sulfur</keyword>